<dbReference type="PANTHER" id="PTHR33207">
    <property type="entry name" value="F-BOX DOMAIN CONTAINING PROTEIN-RELATED"/>
    <property type="match status" value="1"/>
</dbReference>
<dbReference type="SUPFAM" id="SSF81383">
    <property type="entry name" value="F-box domain"/>
    <property type="match status" value="1"/>
</dbReference>
<protein>
    <recommendedName>
        <fullName evidence="3">F-box domain-containing protein</fullName>
    </recommendedName>
</protein>
<gene>
    <name evidence="1" type="ORF">EJB05_49468</name>
</gene>
<comment type="caution">
    <text evidence="1">The sequence shown here is derived from an EMBL/GenBank/DDBJ whole genome shotgun (WGS) entry which is preliminary data.</text>
</comment>
<proteinExistence type="predicted"/>
<accession>A0A5J9T4E7</accession>
<dbReference type="Gramene" id="TVU06266">
    <property type="protein sequence ID" value="TVU06266"/>
    <property type="gene ID" value="EJB05_49468"/>
</dbReference>
<name>A0A5J9T4E7_9POAL</name>
<evidence type="ECO:0008006" key="3">
    <source>
        <dbReference type="Google" id="ProtNLM"/>
    </source>
</evidence>
<sequence length="279" mass="30787">MASHPPPLPPAKSQSPPEPTTILSLFDDLLREIFFRLPSLPSLFRAGLACRAFLAVVRSSPAFRRRFHALHPPPLLGFLIDYIGLGVSCWMPVRRISDVLLTRVSCLDDAFPGWEVHCESARVAAPQLQLPLRLRVSRPLAAAPLPQGLPRTPRQIHPHGLLLPRKSQHPSVGDLEGARHLYRAGGIGKLCIVAVVEFALVVWYRKADAASGVEKWMIDTIIPLEDVVLHFFIQATEGSQDDHGALKVLGILDGIIEGNSKSRKETIEKGLREARIYVG</sequence>
<evidence type="ECO:0000313" key="2">
    <source>
        <dbReference type="Proteomes" id="UP000324897"/>
    </source>
</evidence>
<dbReference type="EMBL" id="RWGY01000051">
    <property type="protein sequence ID" value="TVU06266.1"/>
    <property type="molecule type" value="Genomic_DNA"/>
</dbReference>
<dbReference type="InterPro" id="IPR036047">
    <property type="entry name" value="F-box-like_dom_sf"/>
</dbReference>
<dbReference type="AlphaFoldDB" id="A0A5J9T4E7"/>
<dbReference type="Proteomes" id="UP000324897">
    <property type="component" value="Unassembled WGS sequence"/>
</dbReference>
<evidence type="ECO:0000313" key="1">
    <source>
        <dbReference type="EMBL" id="TVU06266.1"/>
    </source>
</evidence>
<reference evidence="1 2" key="1">
    <citation type="journal article" date="2019" name="Sci. Rep.">
        <title>A high-quality genome of Eragrostis curvula grass provides insights into Poaceae evolution and supports new strategies to enhance forage quality.</title>
        <authorList>
            <person name="Carballo J."/>
            <person name="Santos B.A.C.M."/>
            <person name="Zappacosta D."/>
            <person name="Garbus I."/>
            <person name="Selva J.P."/>
            <person name="Gallo C.A."/>
            <person name="Diaz A."/>
            <person name="Albertini E."/>
            <person name="Caccamo M."/>
            <person name="Echenique V."/>
        </authorList>
    </citation>
    <scope>NUCLEOTIDE SEQUENCE [LARGE SCALE GENOMIC DNA]</scope>
    <source>
        <strain evidence="2">cv. Victoria</strain>
        <tissue evidence="1">Leaf</tissue>
    </source>
</reference>
<keyword evidence="2" id="KW-1185">Reference proteome</keyword>
<organism evidence="1 2">
    <name type="scientific">Eragrostis curvula</name>
    <name type="common">weeping love grass</name>
    <dbReference type="NCBI Taxonomy" id="38414"/>
    <lineage>
        <taxon>Eukaryota</taxon>
        <taxon>Viridiplantae</taxon>
        <taxon>Streptophyta</taxon>
        <taxon>Embryophyta</taxon>
        <taxon>Tracheophyta</taxon>
        <taxon>Spermatophyta</taxon>
        <taxon>Magnoliopsida</taxon>
        <taxon>Liliopsida</taxon>
        <taxon>Poales</taxon>
        <taxon>Poaceae</taxon>
        <taxon>PACMAD clade</taxon>
        <taxon>Chloridoideae</taxon>
        <taxon>Eragrostideae</taxon>
        <taxon>Eragrostidinae</taxon>
        <taxon>Eragrostis</taxon>
    </lineage>
</organism>